<dbReference type="InterPro" id="IPR002052">
    <property type="entry name" value="DNA_methylase_N6_adenine_CS"/>
</dbReference>
<protein>
    <recommendedName>
        <fullName evidence="1">site-specific DNA-methyltransferase (adenine-specific)</fullName>
        <ecNumber evidence="1">2.1.1.72</ecNumber>
    </recommendedName>
</protein>
<organism evidence="7 8">
    <name type="scientific">Thermofilum adornatum 1505</name>
    <dbReference type="NCBI Taxonomy" id="697581"/>
    <lineage>
        <taxon>Archaea</taxon>
        <taxon>Thermoproteota</taxon>
        <taxon>Thermoprotei</taxon>
        <taxon>Thermofilales</taxon>
        <taxon>Thermofilaceae</taxon>
        <taxon>Thermofilum</taxon>
    </lineage>
</organism>
<keyword evidence="4" id="KW-0949">S-adenosyl-L-methionine</keyword>
<dbReference type="PROSITE" id="PS00092">
    <property type="entry name" value="N6_MTASE"/>
    <property type="match status" value="1"/>
</dbReference>
<evidence type="ECO:0000313" key="7">
    <source>
        <dbReference type="EMBL" id="AJB41999.1"/>
    </source>
</evidence>
<name>A0A3G1A5C0_9CREN</name>
<dbReference type="GeneID" id="25406370"/>
<accession>A0A3G1A5C0</accession>
<evidence type="ECO:0000256" key="2">
    <source>
        <dbReference type="ARBA" id="ARBA00022603"/>
    </source>
</evidence>
<dbReference type="InterPro" id="IPR011639">
    <property type="entry name" value="MethylTrfase_TaqI-like_dom"/>
</dbReference>
<dbReference type="AlphaFoldDB" id="A0A3G1A5C0"/>
<proteinExistence type="predicted"/>
<sequence>MSAQVNFPQLDIDRVTTCIKNAVLRAGNEEEVRYGVSRCIEDEILRPLGISQIGRYEYTLVSGARVDALYGHVIIEYKAPGKLTTSRDIQGAKEQVIRYITEEAGSKQEYSRYLGVIISDRIAFVRYDARTDTWLLRGPYDIRRESIVKLIEALRGLRRKPLAVEHIVRDFGPKSPVTMRMVRILYKKLLETKNPRTKILFEDWLRLFRQATGYSPEELEELPQLVKEYGLGGNVQYDALIFSIHTYYALLLKLIAAEIAYLYGAGKFLKSYIAQLDDSYARGGIEELRETLKELEGGGIFRKLLSVENFLEGDYFSWYVDELDNELGDAISQLIRLLSDYEVATPQLEPEFARDLLKRLYQNLVPSELRHKLGEFYTPDWLANLLLDEVGLSIENLERLGSEDPLKPLELRVLDPACGSGTFLILYLSRLRMYAENHHMLDQLLHYVLDNVVGYDMNPLAVLTARTNYLLHIADILTYASGTIEIPIYLADSILLERKTVMSTSSSSAYTPTITYVLRTIVGDFKIPASLVQKGYLPSILYEVSRALENKYTVNNFENRIKSYYNLDQKELEVLVNFYQKLLQLEEEKKNNVWVAIIRNAFAPILRGKFDFVVGNPPWINWENLPETYREASKDLWKTYGLMKIKGKTGLGKVKKDLAMLFLARSFDLYLKEGGKLGFLMPFTVFKAQAGAGFREFLAFKTRIKVIHDLVTLYPFSASEHQSGAVNRVSAIVVEKIYDLSQKELSEDKQKAIEVARKANIDGVPHVIWVNPSGRPIPPDTSLDEVLKQTRRYNTLMVPIDPHKPETPWMQITPKTLNIVRKFLAGQRFYEAHEGVLVGLNQVYYVQVRGTTPDEKLVITNPPETGQKKKVRQIDAVVEPDLVYPLIRGKDIKKWYVGFENRYIIIPHDPKTARPIPELGNSGMKVKFPLTYQYFNNFRTELENRTIHKLWGKGNPFYSVYDIGTYTFAPYKVVWKRIAGAITGKAVSFACSVVEHIEGKPVIPDDGTILVETDSPEEAYYLAGFLNSLVSRTIIASYTYELRQETHIVDFIKVPKFNVTDKLHLRIAELSKKAHQLAKCIYSEEKPDYCRNTKAEEELSKVEKELDLAVAQLLGLSEDDLRDFERLYAILSGEELPVEEDVEVPQYPNVSVLGAVIKPGLQSFVEVDVVNPSGEEIEFHYEFPWGSGSFRLVEGKYKIDVPPLSPGKYRGVLRWVWRGNEQSKEVIVEVEEHEGPRRPRTLTGL</sequence>
<dbReference type="REBASE" id="100830">
    <property type="entry name" value="Tca1505ORF949P"/>
</dbReference>
<dbReference type="PRINTS" id="PR00507">
    <property type="entry name" value="N12N6MTFRASE"/>
</dbReference>
<dbReference type="EMBL" id="CP007493">
    <property type="protein sequence ID" value="AJB41999.1"/>
    <property type="molecule type" value="Genomic_DNA"/>
</dbReference>
<evidence type="ECO:0000259" key="6">
    <source>
        <dbReference type="Pfam" id="PF07669"/>
    </source>
</evidence>
<dbReference type="InterPro" id="IPR050953">
    <property type="entry name" value="N4_N6_ade-DNA_methylase"/>
</dbReference>
<dbReference type="Gene3D" id="3.40.50.150">
    <property type="entry name" value="Vaccinia Virus protein VP39"/>
    <property type="match status" value="1"/>
</dbReference>
<dbReference type="GO" id="GO:0006304">
    <property type="term" value="P:DNA modification"/>
    <property type="evidence" value="ECO:0007669"/>
    <property type="project" value="InterPro"/>
</dbReference>
<dbReference type="KEGG" id="tcb:TCARB_0949"/>
<dbReference type="GO" id="GO:0032259">
    <property type="term" value="P:methylation"/>
    <property type="evidence" value="ECO:0007669"/>
    <property type="project" value="UniProtKB-KW"/>
</dbReference>
<gene>
    <name evidence="7" type="ORF">TCARB_0949</name>
</gene>
<evidence type="ECO:0000313" key="8">
    <source>
        <dbReference type="Proteomes" id="UP000266720"/>
    </source>
</evidence>
<dbReference type="PANTHER" id="PTHR33841">
    <property type="entry name" value="DNA METHYLTRANSFERASE YEEA-RELATED"/>
    <property type="match status" value="1"/>
</dbReference>
<dbReference type="GO" id="GO:0009007">
    <property type="term" value="F:site-specific DNA-methyltransferase (adenine-specific) activity"/>
    <property type="evidence" value="ECO:0007669"/>
    <property type="project" value="UniProtKB-EC"/>
</dbReference>
<dbReference type="EC" id="2.1.1.72" evidence="1"/>
<keyword evidence="3" id="KW-0808">Transferase</keyword>
<dbReference type="SUPFAM" id="SSF53335">
    <property type="entry name" value="S-adenosyl-L-methionine-dependent methyltransferases"/>
    <property type="match status" value="1"/>
</dbReference>
<dbReference type="Proteomes" id="UP000266720">
    <property type="component" value="Chromosome"/>
</dbReference>
<evidence type="ECO:0000256" key="1">
    <source>
        <dbReference type="ARBA" id="ARBA00011900"/>
    </source>
</evidence>
<dbReference type="InterPro" id="IPR029063">
    <property type="entry name" value="SAM-dependent_MTases_sf"/>
</dbReference>
<dbReference type="STRING" id="697581.TCARB_0949"/>
<keyword evidence="2" id="KW-0489">Methyltransferase</keyword>
<dbReference type="RefSeq" id="WP_052886856.1">
    <property type="nucleotide sequence ID" value="NZ_CP007493.1"/>
</dbReference>
<comment type="catalytic activity">
    <reaction evidence="5">
        <text>a 2'-deoxyadenosine in DNA + S-adenosyl-L-methionine = an N(6)-methyl-2'-deoxyadenosine in DNA + S-adenosyl-L-homocysteine + H(+)</text>
        <dbReference type="Rhea" id="RHEA:15197"/>
        <dbReference type="Rhea" id="RHEA-COMP:12418"/>
        <dbReference type="Rhea" id="RHEA-COMP:12419"/>
        <dbReference type="ChEBI" id="CHEBI:15378"/>
        <dbReference type="ChEBI" id="CHEBI:57856"/>
        <dbReference type="ChEBI" id="CHEBI:59789"/>
        <dbReference type="ChEBI" id="CHEBI:90615"/>
        <dbReference type="ChEBI" id="CHEBI:90616"/>
        <dbReference type="EC" id="2.1.1.72"/>
    </reaction>
</comment>
<dbReference type="GO" id="GO:0003676">
    <property type="term" value="F:nucleic acid binding"/>
    <property type="evidence" value="ECO:0007669"/>
    <property type="project" value="InterPro"/>
</dbReference>
<evidence type="ECO:0000256" key="4">
    <source>
        <dbReference type="ARBA" id="ARBA00022691"/>
    </source>
</evidence>
<feature type="domain" description="Type II methyltransferase M.TaqI-like" evidence="6">
    <location>
        <begin position="451"/>
        <end position="710"/>
    </location>
</feature>
<reference evidence="8" key="1">
    <citation type="book" date="2010" name="EXTREMOPHILES" publisher="0:0-0">
        <title>Complete genome sequences of ten hyperthermophilic archaea reveal their metabolic capabilities and possible ecological roles.</title>
        <editorList>
            <person name="?"/>
        </editorList>
        <authorList>
            <person name="Ravin N.V."/>
            <person name="Mardanov A.V."/>
            <person name="Bonch-Osmolovskaya E.A."/>
            <person name="Skryabin K.G."/>
        </authorList>
    </citation>
    <scope>NUCLEOTIDE SEQUENCE [LARGE SCALE GENOMIC DNA]</scope>
    <source>
        <strain evidence="8">1505</strain>
    </source>
</reference>
<dbReference type="Pfam" id="PF07669">
    <property type="entry name" value="Eco57I"/>
    <property type="match status" value="1"/>
</dbReference>
<evidence type="ECO:0000256" key="3">
    <source>
        <dbReference type="ARBA" id="ARBA00022679"/>
    </source>
</evidence>
<evidence type="ECO:0000256" key="5">
    <source>
        <dbReference type="ARBA" id="ARBA00047942"/>
    </source>
</evidence>
<dbReference type="PANTHER" id="PTHR33841:SF4">
    <property type="entry name" value="RESTRICTION MODIFICATION SYSTEM DNA SPECIFICITY DOMAIN"/>
    <property type="match status" value="1"/>
</dbReference>